<dbReference type="Proteomes" id="UP000015101">
    <property type="component" value="Unassembled WGS sequence"/>
</dbReference>
<keyword evidence="3" id="KW-1133">Transmembrane helix</keyword>
<dbReference type="InterPro" id="IPR042410">
    <property type="entry name" value="WBSCR13"/>
</dbReference>
<proteinExistence type="predicted"/>
<sequence length="459" mass="51431">MESTSSNNNVSQALVIIILSMTVVLILLVSYAKNILLFLGIIKQHGPQDDDKTEKDSSKSEIPDNKEATKSKDTNQLNKMATSKKDRTVSKSKFTHEHLVATLKSHTGIISDMHFSPNGKYLASCADDRSIYVWIIKDFLNNSSKSIRVNVDYDHATKLCFSPDNKAFLVTLFSEETIRVYKMAKKEDGTLGKIQSAFDFPEKCPHEVLTIGIASTGLYVMTCYKNPIIKIWDIKGTLLTSIDTLQMNHTHGRVSPCGRFVACSGFTSEVKVWEVTFSKTNEFKETTKAFQLGSHTSTIYSFDFNNDSTRMATISKDGTWKLWDTNIDYKRRQDPKLLRTWNCQSSFVGSSLLCLSANGLSVAIANHGSVYIYNVYDEDCDRIEDLCIGDIVAVEFSPSNAHLAVCTEKSIFVFHNVKGLKGFIKDLKLKIQSASTTSMKERIKEQINTAMTQLASLDK</sequence>
<organism evidence="5 6">
    <name type="scientific">Helobdella robusta</name>
    <name type="common">Californian leech</name>
    <dbReference type="NCBI Taxonomy" id="6412"/>
    <lineage>
        <taxon>Eukaryota</taxon>
        <taxon>Metazoa</taxon>
        <taxon>Spiralia</taxon>
        <taxon>Lophotrochozoa</taxon>
        <taxon>Annelida</taxon>
        <taxon>Clitellata</taxon>
        <taxon>Hirudinea</taxon>
        <taxon>Rhynchobdellida</taxon>
        <taxon>Glossiphoniidae</taxon>
        <taxon>Helobdella</taxon>
    </lineage>
</organism>
<evidence type="ECO:0000313" key="5">
    <source>
        <dbReference type="EnsemblMetazoa" id="HelroP99280"/>
    </source>
</evidence>
<feature type="repeat" description="WD" evidence="1">
    <location>
        <begin position="292"/>
        <end position="324"/>
    </location>
</feature>
<dbReference type="GO" id="GO:0005783">
    <property type="term" value="C:endoplasmic reticulum"/>
    <property type="evidence" value="ECO:0000318"/>
    <property type="project" value="GO_Central"/>
</dbReference>
<dbReference type="RefSeq" id="XP_009016868.1">
    <property type="nucleotide sequence ID" value="XM_009018620.1"/>
</dbReference>
<evidence type="ECO:0000313" key="4">
    <source>
        <dbReference type="EMBL" id="ESO04935.1"/>
    </source>
</evidence>
<evidence type="ECO:0000256" key="3">
    <source>
        <dbReference type="SAM" id="Phobius"/>
    </source>
</evidence>
<keyword evidence="3" id="KW-0472">Membrane</keyword>
<feature type="transmembrane region" description="Helical" evidence="3">
    <location>
        <begin position="12"/>
        <end position="32"/>
    </location>
</feature>
<dbReference type="PANTHER" id="PTHR44321:SF1">
    <property type="entry name" value="TRANSDUCIN BETA-LIKE PROTEIN 2"/>
    <property type="match status" value="1"/>
</dbReference>
<evidence type="ECO:0000256" key="2">
    <source>
        <dbReference type="SAM" id="MobiDB-lite"/>
    </source>
</evidence>
<dbReference type="OMA" id="WDINVRY"/>
<dbReference type="InterPro" id="IPR001680">
    <property type="entry name" value="WD40_rpt"/>
</dbReference>
<reference evidence="4 6" key="2">
    <citation type="journal article" date="2013" name="Nature">
        <title>Insights into bilaterian evolution from three spiralian genomes.</title>
        <authorList>
            <person name="Simakov O."/>
            <person name="Marletaz F."/>
            <person name="Cho S.J."/>
            <person name="Edsinger-Gonzales E."/>
            <person name="Havlak P."/>
            <person name="Hellsten U."/>
            <person name="Kuo D.H."/>
            <person name="Larsson T."/>
            <person name="Lv J."/>
            <person name="Arendt D."/>
            <person name="Savage R."/>
            <person name="Osoegawa K."/>
            <person name="de Jong P."/>
            <person name="Grimwood J."/>
            <person name="Chapman J.A."/>
            <person name="Shapiro H."/>
            <person name="Aerts A."/>
            <person name="Otillar R.P."/>
            <person name="Terry A.Y."/>
            <person name="Boore J.L."/>
            <person name="Grigoriev I.V."/>
            <person name="Lindberg D.R."/>
            <person name="Seaver E.C."/>
            <person name="Weisblat D.A."/>
            <person name="Putnam N.H."/>
            <person name="Rokhsar D.S."/>
        </authorList>
    </citation>
    <scope>NUCLEOTIDE SEQUENCE</scope>
</reference>
<feature type="compositionally biased region" description="Basic and acidic residues" evidence="2">
    <location>
        <begin position="46"/>
        <end position="73"/>
    </location>
</feature>
<dbReference type="KEGG" id="hro:HELRODRAFT_99280"/>
<dbReference type="GO" id="GO:0030968">
    <property type="term" value="P:endoplasmic reticulum unfolded protein response"/>
    <property type="evidence" value="ECO:0000318"/>
    <property type="project" value="GO_Central"/>
</dbReference>
<keyword evidence="1" id="KW-0853">WD repeat</keyword>
<dbReference type="PROSITE" id="PS50082">
    <property type="entry name" value="WD_REPEATS_2"/>
    <property type="match status" value="2"/>
</dbReference>
<dbReference type="GeneID" id="20217814"/>
<protein>
    <submittedName>
        <fullName evidence="4 5">Uncharacterized protein</fullName>
    </submittedName>
</protein>
<dbReference type="CTD" id="20217814"/>
<keyword evidence="6" id="KW-1185">Reference proteome</keyword>
<dbReference type="PROSITE" id="PS50294">
    <property type="entry name" value="WD_REPEATS_REGION"/>
    <property type="match status" value="2"/>
</dbReference>
<dbReference type="InParanoid" id="T1G9R8"/>
<dbReference type="SMART" id="SM00320">
    <property type="entry name" value="WD40"/>
    <property type="match status" value="6"/>
</dbReference>
<reference evidence="5" key="3">
    <citation type="submission" date="2015-06" db="UniProtKB">
        <authorList>
            <consortium name="EnsemblMetazoa"/>
        </authorList>
    </citation>
    <scope>IDENTIFICATION</scope>
</reference>
<dbReference type="eggNOG" id="KOG2096">
    <property type="taxonomic scope" value="Eukaryota"/>
</dbReference>
<dbReference type="EMBL" id="AMQM01003983">
    <property type="status" value="NOT_ANNOTATED_CDS"/>
    <property type="molecule type" value="Genomic_DNA"/>
</dbReference>
<dbReference type="InterPro" id="IPR036322">
    <property type="entry name" value="WD40_repeat_dom_sf"/>
</dbReference>
<keyword evidence="3" id="KW-0812">Transmembrane</keyword>
<dbReference type="Pfam" id="PF00400">
    <property type="entry name" value="WD40"/>
    <property type="match status" value="2"/>
</dbReference>
<name>T1G9R8_HELRO</name>
<gene>
    <name evidence="5" type="primary">20217814</name>
    <name evidence="4" type="ORF">HELRODRAFT_99280</name>
</gene>
<reference evidence="6" key="1">
    <citation type="submission" date="2012-12" db="EMBL/GenBank/DDBJ databases">
        <authorList>
            <person name="Hellsten U."/>
            <person name="Grimwood J."/>
            <person name="Chapman J.A."/>
            <person name="Shapiro H."/>
            <person name="Aerts A."/>
            <person name="Otillar R.P."/>
            <person name="Terry A.Y."/>
            <person name="Boore J.L."/>
            <person name="Simakov O."/>
            <person name="Marletaz F."/>
            <person name="Cho S.-J."/>
            <person name="Edsinger-Gonzales E."/>
            <person name="Havlak P."/>
            <person name="Kuo D.-H."/>
            <person name="Larsson T."/>
            <person name="Lv J."/>
            <person name="Arendt D."/>
            <person name="Savage R."/>
            <person name="Osoegawa K."/>
            <person name="de Jong P."/>
            <person name="Lindberg D.R."/>
            <person name="Seaver E.C."/>
            <person name="Weisblat D.A."/>
            <person name="Putnam N.H."/>
            <person name="Grigoriev I.V."/>
            <person name="Rokhsar D.S."/>
        </authorList>
    </citation>
    <scope>NUCLEOTIDE SEQUENCE</scope>
</reference>
<feature type="region of interest" description="Disordered" evidence="2">
    <location>
        <begin position="46"/>
        <end position="88"/>
    </location>
</feature>
<dbReference type="InterPro" id="IPR015943">
    <property type="entry name" value="WD40/YVTN_repeat-like_dom_sf"/>
</dbReference>
<dbReference type="OrthoDB" id="200924at2759"/>
<dbReference type="HOGENOM" id="CLU_047173_1_0_1"/>
<dbReference type="EMBL" id="KB096411">
    <property type="protein sequence ID" value="ESO04935.1"/>
    <property type="molecule type" value="Genomic_DNA"/>
</dbReference>
<evidence type="ECO:0000256" key="1">
    <source>
        <dbReference type="PROSITE-ProRule" id="PRU00221"/>
    </source>
</evidence>
<accession>T1G9R8</accession>
<dbReference type="STRING" id="6412.T1G9R8"/>
<evidence type="ECO:0000313" key="6">
    <source>
        <dbReference type="Proteomes" id="UP000015101"/>
    </source>
</evidence>
<feature type="repeat" description="WD" evidence="1">
    <location>
        <begin position="103"/>
        <end position="134"/>
    </location>
</feature>
<dbReference type="AlphaFoldDB" id="T1G9R8"/>
<dbReference type="PANTHER" id="PTHR44321">
    <property type="entry name" value="TRANSDUCIN BETA-LIKE PROTEIN 2"/>
    <property type="match status" value="1"/>
</dbReference>
<dbReference type="Gene3D" id="2.130.10.10">
    <property type="entry name" value="YVTN repeat-like/Quinoprotein amine dehydrogenase"/>
    <property type="match status" value="2"/>
</dbReference>
<dbReference type="SUPFAM" id="SSF50978">
    <property type="entry name" value="WD40 repeat-like"/>
    <property type="match status" value="1"/>
</dbReference>
<dbReference type="EnsemblMetazoa" id="HelroT99280">
    <property type="protein sequence ID" value="HelroP99280"/>
    <property type="gene ID" value="HelroG99280"/>
</dbReference>